<dbReference type="Pfam" id="PF21725">
    <property type="entry name" value="T7SS_signal"/>
    <property type="match status" value="1"/>
</dbReference>
<dbReference type="InterPro" id="IPR036689">
    <property type="entry name" value="ESAT-6-like_sf"/>
</dbReference>
<reference evidence="4" key="1">
    <citation type="submission" date="2023-07" db="EMBL/GenBank/DDBJ databases">
        <title>30 novel species of actinomycetes from the DSMZ collection.</title>
        <authorList>
            <person name="Nouioui I."/>
        </authorList>
    </citation>
    <scope>NUCLEOTIDE SEQUENCE [LARGE SCALE GENOMIC DNA]</scope>
    <source>
        <strain evidence="4">DSM 42041</strain>
    </source>
</reference>
<feature type="compositionally biased region" description="Polar residues" evidence="1">
    <location>
        <begin position="1"/>
        <end position="10"/>
    </location>
</feature>
<evidence type="ECO:0000259" key="2">
    <source>
        <dbReference type="Pfam" id="PF21725"/>
    </source>
</evidence>
<proteinExistence type="predicted"/>
<organism evidence="3 4">
    <name type="scientific">Streptomyces hazeniae</name>
    <dbReference type="NCBI Taxonomy" id="3075538"/>
    <lineage>
        <taxon>Bacteria</taxon>
        <taxon>Bacillati</taxon>
        <taxon>Actinomycetota</taxon>
        <taxon>Actinomycetes</taxon>
        <taxon>Kitasatosporales</taxon>
        <taxon>Streptomycetaceae</taxon>
        <taxon>Streptomyces</taxon>
    </lineage>
</organism>
<dbReference type="Proteomes" id="UP001183414">
    <property type="component" value="Unassembled WGS sequence"/>
</dbReference>
<gene>
    <name evidence="3" type="ORF">RM572_08585</name>
</gene>
<dbReference type="EMBL" id="JAVREQ010000005">
    <property type="protein sequence ID" value="MDT0378830.1"/>
    <property type="molecule type" value="Genomic_DNA"/>
</dbReference>
<evidence type="ECO:0000313" key="3">
    <source>
        <dbReference type="EMBL" id="MDT0378830.1"/>
    </source>
</evidence>
<sequence>MASLGDTQNPRELIPGDPDALHKDADKLTKWSGKLEEVGDDLGAVRVPGWTGKASDAFWDTFSGQKKRWFKASDALSASATALRSHADTLAGAQSDAKTAIEDYARGAVLDAEMTLASARARVETSGQDTAKKLKEQGGSASDAPDWLFWAAQATQTSEGSTKMTLAERERLPPTLKDRYWGNRGAGASRPDGTFTIAGHSGQVKAEVWGAEAKTRGKGLGGEYSAKAGMSTLGAEAKAGWGTNGANLAGQASAKAYLAQASTEGKYQAGLFEASGKAEGMVGADANVRGSVGLDGVHVGGEAFAGAKAGVEGHASVAGVGVGGNAEAWAGIGFEANLDAGMQNGKLVIGGDLGAALGVGAKAGVSVEIDPGKVTDAVSDAADTVGDWGGDAADAIGDLF</sequence>
<feature type="region of interest" description="Disordered" evidence="1">
    <location>
        <begin position="123"/>
        <end position="142"/>
    </location>
</feature>
<name>A0ABU2NPB8_9ACTN</name>
<dbReference type="InterPro" id="IPR049082">
    <property type="entry name" value="T7SS_signal"/>
</dbReference>
<accession>A0ABU2NPB8</accession>
<evidence type="ECO:0000256" key="1">
    <source>
        <dbReference type="SAM" id="MobiDB-lite"/>
    </source>
</evidence>
<dbReference type="SUPFAM" id="SSF140453">
    <property type="entry name" value="EsxAB dimer-like"/>
    <property type="match status" value="1"/>
</dbReference>
<feature type="domain" description="Putative T7SS secretion signal" evidence="2">
    <location>
        <begin position="3"/>
        <end position="116"/>
    </location>
</feature>
<dbReference type="RefSeq" id="WP_311672657.1">
    <property type="nucleotide sequence ID" value="NZ_JAVREQ010000005.1"/>
</dbReference>
<feature type="region of interest" description="Disordered" evidence="1">
    <location>
        <begin position="1"/>
        <end position="22"/>
    </location>
</feature>
<evidence type="ECO:0000313" key="4">
    <source>
        <dbReference type="Proteomes" id="UP001183414"/>
    </source>
</evidence>
<protein>
    <recommendedName>
        <fullName evidence="2">Putative T7SS secretion signal domain-containing protein</fullName>
    </recommendedName>
</protein>
<keyword evidence="4" id="KW-1185">Reference proteome</keyword>
<comment type="caution">
    <text evidence="3">The sequence shown here is derived from an EMBL/GenBank/DDBJ whole genome shotgun (WGS) entry which is preliminary data.</text>
</comment>